<evidence type="ECO:0000313" key="2">
    <source>
        <dbReference type="EMBL" id="PKK68979.1"/>
    </source>
</evidence>
<reference evidence="2 3" key="2">
    <citation type="submission" date="2017-10" db="EMBL/GenBank/DDBJ databases">
        <title>Extensive intraspecific genome diversity in a model arbuscular mycorrhizal fungus.</title>
        <authorList>
            <person name="Chen E.C.H."/>
            <person name="Morin E."/>
            <person name="Baudet D."/>
            <person name="Noel J."/>
            <person name="Ndikumana S."/>
            <person name="Charron P."/>
            <person name="St-Onge C."/>
            <person name="Giorgi J."/>
            <person name="Grigoriev I.V."/>
            <person name="Roux C."/>
            <person name="Martin F.M."/>
            <person name="Corradi N."/>
        </authorList>
    </citation>
    <scope>NUCLEOTIDE SEQUENCE [LARGE SCALE GENOMIC DNA]</scope>
    <source>
        <strain evidence="2 3">C2</strain>
    </source>
</reference>
<evidence type="ECO:0000256" key="1">
    <source>
        <dbReference type="SAM" id="Phobius"/>
    </source>
</evidence>
<dbReference type="Proteomes" id="UP000233469">
    <property type="component" value="Unassembled WGS sequence"/>
</dbReference>
<sequence>MESRHLFNTVIMVITVTTVITVITTTLRQYYNLNGKLVMPLYFKFVYQFDKQRYDTTK</sequence>
<evidence type="ECO:0000313" key="3">
    <source>
        <dbReference type="Proteomes" id="UP000233469"/>
    </source>
</evidence>
<reference evidence="2 3" key="1">
    <citation type="submission" date="2016-04" db="EMBL/GenBank/DDBJ databases">
        <title>Genome analyses suggest a sexual origin of heterokaryosis in a supposedly ancient asexual fungus.</title>
        <authorList>
            <person name="Ropars J."/>
            <person name="Sedzielewska K."/>
            <person name="Noel J."/>
            <person name="Charron P."/>
            <person name="Farinelli L."/>
            <person name="Marton T."/>
            <person name="Kruger M."/>
            <person name="Pelin A."/>
            <person name="Brachmann A."/>
            <person name="Corradi N."/>
        </authorList>
    </citation>
    <scope>NUCLEOTIDE SEQUENCE [LARGE SCALE GENOMIC DNA]</scope>
    <source>
        <strain evidence="2 3">C2</strain>
    </source>
</reference>
<gene>
    <name evidence="2" type="ORF">RhiirC2_749222</name>
</gene>
<feature type="transmembrane region" description="Helical" evidence="1">
    <location>
        <begin position="6"/>
        <end position="27"/>
    </location>
</feature>
<name>A0A2N1N553_9GLOM</name>
<dbReference type="EMBL" id="LLXL01000780">
    <property type="protein sequence ID" value="PKK68979.1"/>
    <property type="molecule type" value="Genomic_DNA"/>
</dbReference>
<organism evidence="2 3">
    <name type="scientific">Rhizophagus irregularis</name>
    <dbReference type="NCBI Taxonomy" id="588596"/>
    <lineage>
        <taxon>Eukaryota</taxon>
        <taxon>Fungi</taxon>
        <taxon>Fungi incertae sedis</taxon>
        <taxon>Mucoromycota</taxon>
        <taxon>Glomeromycotina</taxon>
        <taxon>Glomeromycetes</taxon>
        <taxon>Glomerales</taxon>
        <taxon>Glomeraceae</taxon>
        <taxon>Rhizophagus</taxon>
    </lineage>
</organism>
<keyword evidence="1" id="KW-1133">Transmembrane helix</keyword>
<protein>
    <submittedName>
        <fullName evidence="2">Uncharacterized protein</fullName>
    </submittedName>
</protein>
<comment type="caution">
    <text evidence="2">The sequence shown here is derived from an EMBL/GenBank/DDBJ whole genome shotgun (WGS) entry which is preliminary data.</text>
</comment>
<keyword evidence="1" id="KW-0812">Transmembrane</keyword>
<accession>A0A2N1N553</accession>
<keyword evidence="1" id="KW-0472">Membrane</keyword>
<proteinExistence type="predicted"/>
<dbReference type="AlphaFoldDB" id="A0A2N1N553"/>